<keyword evidence="3" id="KW-1185">Reference proteome</keyword>
<dbReference type="OrthoDB" id="10617174at2759"/>
<feature type="compositionally biased region" description="Basic and acidic residues" evidence="1">
    <location>
        <begin position="1"/>
        <end position="11"/>
    </location>
</feature>
<evidence type="ECO:0000313" key="2">
    <source>
        <dbReference type="EMBL" id="KAG8459062.1"/>
    </source>
</evidence>
<comment type="caution">
    <text evidence="2">The sequence shown here is derived from an EMBL/GenBank/DDBJ whole genome shotgun (WGS) entry which is preliminary data.</text>
</comment>
<feature type="region of interest" description="Disordered" evidence="1">
    <location>
        <begin position="300"/>
        <end position="389"/>
    </location>
</feature>
<feature type="compositionally biased region" description="Basic and acidic residues" evidence="1">
    <location>
        <begin position="141"/>
        <end position="156"/>
    </location>
</feature>
<feature type="compositionally biased region" description="Low complexity" evidence="1">
    <location>
        <begin position="42"/>
        <end position="53"/>
    </location>
</feature>
<sequence>MEHAAAEHVEPAEPQDDDKDAAVERAVAGPIEPAEPRDDVADAAVAMDAEPTAGTEAQPERPPFNSTSDAFERPATRGGSPNRPATTRPRSSAHLEVGAWVPPPGAFNEPDLPLFPGPGPGRYSPSVHLTKPRTVSPSFATEDRWKHLGRQRDSTRALDGSASSATISTWGPQIGLSPGPVYLPTFGAVEIQSRSASFPGQSRGKSSAVAAVSGAKRPGPGAYNPPEQHAVLSTKPRVGRMTPFATDDRFKYLGEQLEGGTVIRITSPGPTYAPKLDLVLPSSGGVAFGQPRGKQQRAMLLGHSTPGPGSYAPPPQAAVLSTKPNVAAPSFGKERRFPGPRPGESQALHSRRPITPGPKYLPNFDYVRPQSRSAKIGTAKRFSRSTSFA</sequence>
<proteinExistence type="predicted"/>
<feature type="region of interest" description="Disordered" evidence="1">
    <location>
        <begin position="1"/>
        <end position="97"/>
    </location>
</feature>
<feature type="compositionally biased region" description="Polar residues" evidence="1">
    <location>
        <begin position="161"/>
        <end position="171"/>
    </location>
</feature>
<dbReference type="EMBL" id="JAGTXO010000044">
    <property type="protein sequence ID" value="KAG8459062.1"/>
    <property type="molecule type" value="Genomic_DNA"/>
</dbReference>
<gene>
    <name evidence="2" type="ORF">KFE25_002469</name>
</gene>
<feature type="region of interest" description="Disordered" evidence="1">
    <location>
        <begin position="195"/>
        <end position="229"/>
    </location>
</feature>
<organism evidence="2 3">
    <name type="scientific">Diacronema lutheri</name>
    <name type="common">Unicellular marine alga</name>
    <name type="synonym">Monochrysis lutheri</name>
    <dbReference type="NCBI Taxonomy" id="2081491"/>
    <lineage>
        <taxon>Eukaryota</taxon>
        <taxon>Haptista</taxon>
        <taxon>Haptophyta</taxon>
        <taxon>Pavlovophyceae</taxon>
        <taxon>Pavlovales</taxon>
        <taxon>Pavlovaceae</taxon>
        <taxon>Diacronema</taxon>
    </lineage>
</organism>
<feature type="compositionally biased region" description="Low complexity" evidence="1">
    <location>
        <begin position="202"/>
        <end position="217"/>
    </location>
</feature>
<feature type="region of interest" description="Disordered" evidence="1">
    <location>
        <begin position="111"/>
        <end position="171"/>
    </location>
</feature>
<protein>
    <submittedName>
        <fullName evidence="2">Uncharacterized protein</fullName>
    </submittedName>
</protein>
<accession>A0A8J5XE48</accession>
<dbReference type="AlphaFoldDB" id="A0A8J5XE48"/>
<evidence type="ECO:0000256" key="1">
    <source>
        <dbReference type="SAM" id="MobiDB-lite"/>
    </source>
</evidence>
<name>A0A8J5XE48_DIALT</name>
<dbReference type="Proteomes" id="UP000751190">
    <property type="component" value="Unassembled WGS sequence"/>
</dbReference>
<reference evidence="2" key="1">
    <citation type="submission" date="2021-05" db="EMBL/GenBank/DDBJ databases">
        <title>The genome of the haptophyte Pavlova lutheri (Diacronema luteri, Pavlovales) - a model for lipid biosynthesis in eukaryotic algae.</title>
        <authorList>
            <person name="Hulatt C.J."/>
            <person name="Posewitz M.C."/>
        </authorList>
    </citation>
    <scope>NUCLEOTIDE SEQUENCE</scope>
    <source>
        <strain evidence="2">NIVA-4/92</strain>
    </source>
</reference>
<evidence type="ECO:0000313" key="3">
    <source>
        <dbReference type="Proteomes" id="UP000751190"/>
    </source>
</evidence>